<feature type="region of interest" description="Disordered" evidence="4">
    <location>
        <begin position="151"/>
        <end position="214"/>
    </location>
</feature>
<dbReference type="OrthoDB" id="3367at2759"/>
<dbReference type="AlphaFoldDB" id="A0A0D0U467"/>
<feature type="compositionally biased region" description="Low complexity" evidence="4">
    <location>
        <begin position="89"/>
        <end position="100"/>
    </location>
</feature>
<dbReference type="Proteomes" id="UP000053392">
    <property type="component" value="Unassembled WGS sequence"/>
</dbReference>
<dbReference type="Gene3D" id="2.130.10.10">
    <property type="entry name" value="YVTN repeat-like/Quinoprotein amine dehydrogenase"/>
    <property type="match status" value="1"/>
</dbReference>
<accession>A0A0D0U467</accession>
<organism evidence="5 6">
    <name type="scientific">Cryptococcus deuterogattii Ram5</name>
    <dbReference type="NCBI Taxonomy" id="1296110"/>
    <lineage>
        <taxon>Eukaryota</taxon>
        <taxon>Fungi</taxon>
        <taxon>Dikarya</taxon>
        <taxon>Basidiomycota</taxon>
        <taxon>Agaricomycotina</taxon>
        <taxon>Tremellomycetes</taxon>
        <taxon>Tremellales</taxon>
        <taxon>Cryptococcaceae</taxon>
        <taxon>Cryptococcus</taxon>
        <taxon>Cryptococcus gattii species complex</taxon>
    </lineage>
</organism>
<evidence type="ECO:0000256" key="3">
    <source>
        <dbReference type="PROSITE-ProRule" id="PRU00221"/>
    </source>
</evidence>
<dbReference type="HOGENOM" id="CLU_378122_0_0_1"/>
<evidence type="ECO:0000313" key="6">
    <source>
        <dbReference type="Proteomes" id="UP000053392"/>
    </source>
</evidence>
<reference evidence="5 6" key="1">
    <citation type="submission" date="2015-01" db="EMBL/GenBank/DDBJ databases">
        <title>The Genome Sequence of Cryptococcus gattii Ram5.</title>
        <authorList>
            <consortium name="The Broad Institute Genomics Platform"/>
            <person name="Cuomo C."/>
            <person name="Litvintseva A."/>
            <person name="Chen Y."/>
            <person name="Heitman J."/>
            <person name="Sun S."/>
            <person name="Springer D."/>
            <person name="Dromer F."/>
            <person name="Young S."/>
            <person name="Zeng Q."/>
            <person name="Gargeya S."/>
            <person name="Abouelleil A."/>
            <person name="Alvarado L."/>
            <person name="Chapman S.B."/>
            <person name="Gainer-Dewar J."/>
            <person name="Goldberg J."/>
            <person name="Griggs A."/>
            <person name="Gujja S."/>
            <person name="Hansen M."/>
            <person name="Howarth C."/>
            <person name="Imamovic A."/>
            <person name="Larimer J."/>
            <person name="Murphy C."/>
            <person name="Naylor J."/>
            <person name="Pearson M."/>
            <person name="Priest M."/>
            <person name="Roberts A."/>
            <person name="Saif S."/>
            <person name="Shea T."/>
            <person name="Sykes S."/>
            <person name="Wortman J."/>
            <person name="Nusbaum C."/>
            <person name="Birren B."/>
        </authorList>
    </citation>
    <scope>NUCLEOTIDE SEQUENCE [LARGE SCALE GENOMIC DNA]</scope>
    <source>
        <strain evidence="5 6">Ram5</strain>
    </source>
</reference>
<dbReference type="GO" id="GO:0045013">
    <property type="term" value="P:carbon catabolite repression of transcription"/>
    <property type="evidence" value="ECO:0007669"/>
    <property type="project" value="TreeGrafter"/>
</dbReference>
<name>A0A0D0U467_9TREE</name>
<dbReference type="InterPro" id="IPR015943">
    <property type="entry name" value="WD40/YVTN_repeat-like_dom_sf"/>
</dbReference>
<feature type="repeat" description="WD" evidence="3">
    <location>
        <begin position="534"/>
        <end position="573"/>
    </location>
</feature>
<dbReference type="GO" id="GO:0051286">
    <property type="term" value="C:cell tip"/>
    <property type="evidence" value="ECO:0007669"/>
    <property type="project" value="TreeGrafter"/>
</dbReference>
<evidence type="ECO:0000256" key="1">
    <source>
        <dbReference type="ARBA" id="ARBA00022574"/>
    </source>
</evidence>
<dbReference type="SMART" id="SM00320">
    <property type="entry name" value="WD40"/>
    <property type="match status" value="3"/>
</dbReference>
<gene>
    <name evidence="5" type="ORF">I313_01180</name>
</gene>
<dbReference type="PANTHER" id="PTHR14107">
    <property type="entry name" value="WD REPEAT PROTEIN"/>
    <property type="match status" value="1"/>
</dbReference>
<evidence type="ECO:0000256" key="4">
    <source>
        <dbReference type="SAM" id="MobiDB-lite"/>
    </source>
</evidence>
<feature type="compositionally biased region" description="Low complexity" evidence="4">
    <location>
        <begin position="165"/>
        <end position="185"/>
    </location>
</feature>
<evidence type="ECO:0000313" key="5">
    <source>
        <dbReference type="EMBL" id="KIR42973.1"/>
    </source>
</evidence>
<dbReference type="GO" id="GO:0032153">
    <property type="term" value="C:cell division site"/>
    <property type="evidence" value="ECO:0007669"/>
    <property type="project" value="TreeGrafter"/>
</dbReference>
<dbReference type="GO" id="GO:0005634">
    <property type="term" value="C:nucleus"/>
    <property type="evidence" value="ECO:0007669"/>
    <property type="project" value="TreeGrafter"/>
</dbReference>
<feature type="region of interest" description="Disordered" evidence="4">
    <location>
        <begin position="76"/>
        <end position="100"/>
    </location>
</feature>
<keyword evidence="1 3" id="KW-0853">WD repeat</keyword>
<dbReference type="PROSITE" id="PS50082">
    <property type="entry name" value="WD_REPEATS_2"/>
    <property type="match status" value="2"/>
</dbReference>
<keyword evidence="2" id="KW-0677">Repeat</keyword>
<feature type="region of interest" description="Disordered" evidence="4">
    <location>
        <begin position="608"/>
        <end position="627"/>
    </location>
</feature>
<proteinExistence type="predicted"/>
<dbReference type="InterPro" id="IPR036322">
    <property type="entry name" value="WD40_repeat_dom_sf"/>
</dbReference>
<evidence type="ECO:0000256" key="2">
    <source>
        <dbReference type="ARBA" id="ARBA00022737"/>
    </source>
</evidence>
<dbReference type="EMBL" id="KN847897">
    <property type="protein sequence ID" value="KIR42973.1"/>
    <property type="molecule type" value="Genomic_DNA"/>
</dbReference>
<dbReference type="SUPFAM" id="SSF50978">
    <property type="entry name" value="WD40 repeat-like"/>
    <property type="match status" value="1"/>
</dbReference>
<feature type="compositionally biased region" description="Basic and acidic residues" evidence="4">
    <location>
        <begin position="608"/>
        <end position="618"/>
    </location>
</feature>
<dbReference type="InterPro" id="IPR051362">
    <property type="entry name" value="WD_repeat_creC_regulators"/>
</dbReference>
<keyword evidence="6" id="KW-1185">Reference proteome</keyword>
<dbReference type="Pfam" id="PF00400">
    <property type="entry name" value="WD40"/>
    <property type="match status" value="3"/>
</dbReference>
<feature type="repeat" description="WD" evidence="3">
    <location>
        <begin position="491"/>
        <end position="532"/>
    </location>
</feature>
<sequence>MELYMYTPPVYMAPIRPLVKPAPSVPIVKEGPIPELFQAPEGEYNLADPGSVFPVLGNTSPNIASELRLTAQPGPFLGGPGFGLPPTPQQTSPSAASASSTSFGATLINGKWEPIYPTRMSWVMVQIPSKIGDRGFGGLLGKGGKSDTAAFLPPAAADGRYPTKSSYSSSSSSSSPVPSEPQSVPFAMSPPTTQSKWPFAKSINGIPRPKTSMRNSTSDFVQRVIGLDSASKYLAEKGKTVSEVVKWGCWHMGKQWAWADFGKQANEADKKSKETLVKVLFSTPLTCTAIINQTAGVDRLDVIIGFETGDLVWLDPILGRYTRLNKNGVLNSSRVVGIYPDPRQPTHFLALFADYTILRFNISLEDPLNAANITSRPWNVFFDRVLLATTNGPEPSLSGDSGTGRYLDKEQSVELLKWKNEDWVAGVEIEKSKDKNAIVFTGRNPVAALKIGSAQIKGLAYSPDGGKLAAVSSDGLLRVIDTSEERITDTFSGYYGALNCVVWSPDSRLIAAGGEDDFVTLFSTGRDARIIARCQGHSSYVTCIAFDPQSNNPSSRAYRFISVGEDGKLLFWDYSPAAVHKPRQHHPNNSVQRDATASSMTVNIMDHSRSHTPAERTSGRFHAAPSRKSVPTLQPIMSKTVDVTILTGVYCLPDAIATVSRQGVARFWMRPSSRPSA</sequence>
<protein>
    <submittedName>
        <fullName evidence="5">WD-repeat protein</fullName>
    </submittedName>
</protein>
<dbReference type="InterPro" id="IPR001680">
    <property type="entry name" value="WD40_rpt"/>
</dbReference>
<dbReference type="PANTHER" id="PTHR14107:SF16">
    <property type="entry name" value="AT02583P"/>
    <property type="match status" value="1"/>
</dbReference>